<dbReference type="GO" id="GO:0016020">
    <property type="term" value="C:membrane"/>
    <property type="evidence" value="ECO:0007669"/>
    <property type="project" value="UniProtKB-SubCell"/>
</dbReference>
<evidence type="ECO:0000256" key="6">
    <source>
        <dbReference type="SAM" id="MobiDB-lite"/>
    </source>
</evidence>
<evidence type="ECO:0000313" key="9">
    <source>
        <dbReference type="EMBL" id="CAE0628222.1"/>
    </source>
</evidence>
<name>A0A7S3XP84_HETAK</name>
<dbReference type="PANTHER" id="PTHR46769">
    <property type="entry name" value="POLYCYSTIC KIDNEY AND HEPATIC DISEASE 1 (AUTOSOMAL RECESSIVE)-LIKE 1"/>
    <property type="match status" value="1"/>
</dbReference>
<dbReference type="InterPro" id="IPR019316">
    <property type="entry name" value="G8_domain"/>
</dbReference>
<dbReference type="InterPro" id="IPR006626">
    <property type="entry name" value="PbH1"/>
</dbReference>
<evidence type="ECO:0000259" key="8">
    <source>
        <dbReference type="PROSITE" id="PS51484"/>
    </source>
</evidence>
<dbReference type="Pfam" id="PF10162">
    <property type="entry name" value="G8"/>
    <property type="match status" value="1"/>
</dbReference>
<feature type="region of interest" description="Disordered" evidence="6">
    <location>
        <begin position="925"/>
        <end position="960"/>
    </location>
</feature>
<reference evidence="9" key="1">
    <citation type="submission" date="2021-01" db="EMBL/GenBank/DDBJ databases">
        <authorList>
            <person name="Corre E."/>
            <person name="Pelletier E."/>
            <person name="Niang G."/>
            <person name="Scheremetjew M."/>
            <person name="Finn R."/>
            <person name="Kale V."/>
            <person name="Holt S."/>
            <person name="Cochrane G."/>
            <person name="Meng A."/>
            <person name="Brown T."/>
            <person name="Cohen L."/>
        </authorList>
    </citation>
    <scope>NUCLEOTIDE SEQUENCE</scope>
    <source>
        <strain evidence="9">CCMP3107</strain>
    </source>
</reference>
<dbReference type="SUPFAM" id="SSF51126">
    <property type="entry name" value="Pectin lyase-like"/>
    <property type="match status" value="1"/>
</dbReference>
<feature type="compositionally biased region" description="Polar residues" evidence="6">
    <location>
        <begin position="925"/>
        <end position="946"/>
    </location>
</feature>
<dbReference type="InterPro" id="IPR012334">
    <property type="entry name" value="Pectin_lyas_fold"/>
</dbReference>
<dbReference type="InterPro" id="IPR011050">
    <property type="entry name" value="Pectin_lyase_fold/virulence"/>
</dbReference>
<feature type="domain" description="G8" evidence="8">
    <location>
        <begin position="1"/>
        <end position="68"/>
    </location>
</feature>
<comment type="subcellular location">
    <subcellularLocation>
        <location evidence="1">Membrane</location>
        <topology evidence="1">Single-pass membrane protein</topology>
    </subcellularLocation>
</comment>
<accession>A0A7S3XP84</accession>
<dbReference type="PANTHER" id="PTHR46769:SF2">
    <property type="entry name" value="FIBROCYSTIN-L ISOFORM 2 PRECURSOR-RELATED"/>
    <property type="match status" value="1"/>
</dbReference>
<dbReference type="Pfam" id="PF13229">
    <property type="entry name" value="Beta_helix"/>
    <property type="match status" value="1"/>
</dbReference>
<evidence type="ECO:0000256" key="5">
    <source>
        <dbReference type="ARBA" id="ARBA00023136"/>
    </source>
</evidence>
<protein>
    <recommendedName>
        <fullName evidence="8">G8 domain-containing protein</fullName>
    </recommendedName>
</protein>
<dbReference type="Gene3D" id="2.160.20.10">
    <property type="entry name" value="Single-stranded right-handed beta-helix, Pectin lyase-like"/>
    <property type="match status" value="1"/>
</dbReference>
<keyword evidence="5 7" id="KW-0472">Membrane</keyword>
<dbReference type="EMBL" id="HBIU01014848">
    <property type="protein sequence ID" value="CAE0628222.1"/>
    <property type="molecule type" value="Transcribed_RNA"/>
</dbReference>
<feature type="compositionally biased region" description="Polar residues" evidence="6">
    <location>
        <begin position="1120"/>
        <end position="1151"/>
    </location>
</feature>
<feature type="region of interest" description="Disordered" evidence="6">
    <location>
        <begin position="1060"/>
        <end position="1201"/>
    </location>
</feature>
<gene>
    <name evidence="9" type="ORF">HAKA00212_LOCUS6903</name>
</gene>
<evidence type="ECO:0000256" key="2">
    <source>
        <dbReference type="ARBA" id="ARBA00022692"/>
    </source>
</evidence>
<sequence>MDVWGILEVGTEKAPFESNFELVLHGGRTSPSLVVDNEHFLSNKVLAVLGQATMFGSPVMPSWTKLASTAFAGNKTIYLTDHTLWKPGDKITITPTDYDTTQLETMTIISVADGGKTLELDTPLEYNHQAEVIEIDGAALEFAAAVGLLTRNVKVRGAFQEGEPGYGGSLYVVDAEVSGVGQWVGNVDLHNVEFQDTGKALSEHASITFEYAYEHEFAHAPSTIAGCALSNSSNYGIRLKGVENVVIQNNTLHHTYRSCIDIDGYSDNAIITGNLIAGALFSEDDPDEYILPRAGIQTESEVGTIQGNVIGGAFDSGIIFYPSECGSSSVSSNEVHSAKVGAFILFAEGCREVRDFTAWKISDVGVLSVDQTASELQLSGMVIADSHIGMSLNFYPGGASGTNDEIEIHLSSSHFIGTSTLSSCDASLDCRASTMDDNLGLECGSLLGGENIRRVGIMTPQFTDRGKTCHFEADCEFPSGRPINMISRECSMPWEHRYGMGMGVRKGIFNMSDVTFFGFKGKNGSDCDMNSVAIINNPSQIDYTPAFHANGITWIETPEDGKFLLNLKNEFTDFYEVMQLTYSDGIDMIVFYDEDGTLLGNGAGSTLTTNLLLAAGDPYCSNQADWGAYKCNPNTINLRPGVFESLDTDRASRRIGPVKITPLNGVNENKTYWSAGPIDEMCSIDMHFSQFNLYWQANTTSTLYCTGTNPSNMRIKFYSDDPSESVLLKIWTNKADGIAVYVGNTLVDETDDHPTLASEAGANAFDQDEKFIYVTLRGGYHTYTVRRIPTIQLDFRLDIDSVDLFDEDSLISNLASLLNIDSSRIKVVDVYIGSVVVETEITDDSDSMYSNNDTVVAQSYAELTELAEQIVEYVSVGNFSVGYDILDMSIEVSSMGEANSTANSTSSSSDLNEVLASIFDETTKAPTNLPTSIPTSQPTDLPTTSPTEDETTRPLSTISGTTTIAPTFGTTIETLLNVEAAMSDNSSTKLGLGMWTKVVICVLGALFVLFATAFAVHFVRKKKRKSKQQQQDDDNWRLHQWYKRHSTHEGDEDNWRFTNKEEAPELQPAPPPKPQLPSRRSPHPALKRPSNVPGDFSGESRNPAPHDLPPAIRGVHDYSDSSPVYTRLSYASSNETGNRTLSRASIASTTAPLIEEDHRDDPDSNIFDNHHWQQSATNSEVNSSRSSSHASMPSSFTEDQC</sequence>
<feature type="compositionally biased region" description="Low complexity" evidence="6">
    <location>
        <begin position="1175"/>
        <end position="1195"/>
    </location>
</feature>
<dbReference type="InterPro" id="IPR039448">
    <property type="entry name" value="Beta_helix"/>
</dbReference>
<dbReference type="PROSITE" id="PS51484">
    <property type="entry name" value="G8"/>
    <property type="match status" value="1"/>
</dbReference>
<dbReference type="AlphaFoldDB" id="A0A7S3XP84"/>
<organism evidence="9">
    <name type="scientific">Heterosigma akashiwo</name>
    <name type="common">Chromophytic alga</name>
    <name type="synonym">Heterosigma carterae</name>
    <dbReference type="NCBI Taxonomy" id="2829"/>
    <lineage>
        <taxon>Eukaryota</taxon>
        <taxon>Sar</taxon>
        <taxon>Stramenopiles</taxon>
        <taxon>Ochrophyta</taxon>
        <taxon>Raphidophyceae</taxon>
        <taxon>Chattonellales</taxon>
        <taxon>Chattonellaceae</taxon>
        <taxon>Heterosigma</taxon>
    </lineage>
</organism>
<dbReference type="InterPro" id="IPR052387">
    <property type="entry name" value="Fibrocystin"/>
</dbReference>
<keyword evidence="2 7" id="KW-0812">Transmembrane</keyword>
<dbReference type="SMART" id="SM00710">
    <property type="entry name" value="PbH1"/>
    <property type="match status" value="4"/>
</dbReference>
<evidence type="ECO:0000256" key="3">
    <source>
        <dbReference type="ARBA" id="ARBA00022729"/>
    </source>
</evidence>
<proteinExistence type="predicted"/>
<evidence type="ECO:0000256" key="7">
    <source>
        <dbReference type="SAM" id="Phobius"/>
    </source>
</evidence>
<keyword evidence="4 7" id="KW-1133">Transmembrane helix</keyword>
<feature type="transmembrane region" description="Helical" evidence="7">
    <location>
        <begin position="994"/>
        <end position="1019"/>
    </location>
</feature>
<evidence type="ECO:0000256" key="4">
    <source>
        <dbReference type="ARBA" id="ARBA00022989"/>
    </source>
</evidence>
<keyword evidence="3" id="KW-0732">Signal</keyword>
<evidence type="ECO:0000256" key="1">
    <source>
        <dbReference type="ARBA" id="ARBA00004167"/>
    </source>
</evidence>